<organism evidence="1 2">
    <name type="scientific">Oryctes borbonicus</name>
    <dbReference type="NCBI Taxonomy" id="1629725"/>
    <lineage>
        <taxon>Eukaryota</taxon>
        <taxon>Metazoa</taxon>
        <taxon>Ecdysozoa</taxon>
        <taxon>Arthropoda</taxon>
        <taxon>Hexapoda</taxon>
        <taxon>Insecta</taxon>
        <taxon>Pterygota</taxon>
        <taxon>Neoptera</taxon>
        <taxon>Endopterygota</taxon>
        <taxon>Coleoptera</taxon>
        <taxon>Polyphaga</taxon>
        <taxon>Scarabaeiformia</taxon>
        <taxon>Scarabaeidae</taxon>
        <taxon>Dynastinae</taxon>
        <taxon>Oryctes</taxon>
    </lineage>
</organism>
<sequence>ILLYCLLYYARVLAIIKNQKYLEIAKNNGTVTIAHFARILDYLGIMVSADDFNLLVKKFLKDSYTLNYVAFVSAVDAAVQFMEQHGMLDLGGDILNQFPGRIINAELPKLPRPEIGKIMASSVFGKQSIFHPALNAPPETQDLVTVIRRIQRHVLE</sequence>
<reference evidence="1 2" key="1">
    <citation type="submission" date="2015-09" db="EMBL/GenBank/DDBJ databases">
        <title>Draft genome of the scarab beetle Oryctes borbonicus.</title>
        <authorList>
            <person name="Meyer J.M."/>
            <person name="Markov G.V."/>
            <person name="Baskaran P."/>
            <person name="Herrmann M."/>
            <person name="Sommer R.J."/>
            <person name="Roedelsperger C."/>
        </authorList>
    </citation>
    <scope>NUCLEOTIDE SEQUENCE [LARGE SCALE GENOMIC DNA]</scope>
    <source>
        <strain evidence="1">OB123</strain>
        <tissue evidence="1">Whole animal</tissue>
    </source>
</reference>
<dbReference type="AlphaFoldDB" id="A0A0T6AZN2"/>
<dbReference type="EMBL" id="LJIG01022445">
    <property type="protein sequence ID" value="KRT80572.1"/>
    <property type="molecule type" value="Genomic_DNA"/>
</dbReference>
<comment type="caution">
    <text evidence="1">The sequence shown here is derived from an EMBL/GenBank/DDBJ whole genome shotgun (WGS) entry which is preliminary data.</text>
</comment>
<accession>A0A0T6AZN2</accession>
<name>A0A0T6AZN2_9SCAR</name>
<evidence type="ECO:0000313" key="2">
    <source>
        <dbReference type="Proteomes" id="UP000051574"/>
    </source>
</evidence>
<dbReference type="Proteomes" id="UP000051574">
    <property type="component" value="Unassembled WGS sequence"/>
</dbReference>
<feature type="non-terminal residue" evidence="1">
    <location>
        <position position="156"/>
    </location>
</feature>
<gene>
    <name evidence="1" type="ORF">AMK59_7613</name>
</gene>
<dbReference type="OrthoDB" id="272072at2759"/>
<proteinExistence type="predicted"/>
<protein>
    <submittedName>
        <fullName evidence="1">Uncharacterized protein</fullName>
    </submittedName>
</protein>
<evidence type="ECO:0000313" key="1">
    <source>
        <dbReference type="EMBL" id="KRT80572.1"/>
    </source>
</evidence>
<keyword evidence="2" id="KW-1185">Reference proteome</keyword>
<feature type="non-terminal residue" evidence="1">
    <location>
        <position position="1"/>
    </location>
</feature>